<dbReference type="Proteomes" id="UP000887116">
    <property type="component" value="Unassembled WGS sequence"/>
</dbReference>
<evidence type="ECO:0000313" key="2">
    <source>
        <dbReference type="Proteomes" id="UP000887116"/>
    </source>
</evidence>
<organism evidence="1 2">
    <name type="scientific">Trichonephila clavata</name>
    <name type="common">Joro spider</name>
    <name type="synonym">Nephila clavata</name>
    <dbReference type="NCBI Taxonomy" id="2740835"/>
    <lineage>
        <taxon>Eukaryota</taxon>
        <taxon>Metazoa</taxon>
        <taxon>Ecdysozoa</taxon>
        <taxon>Arthropoda</taxon>
        <taxon>Chelicerata</taxon>
        <taxon>Arachnida</taxon>
        <taxon>Araneae</taxon>
        <taxon>Araneomorphae</taxon>
        <taxon>Entelegynae</taxon>
        <taxon>Araneoidea</taxon>
        <taxon>Nephilidae</taxon>
        <taxon>Trichonephila</taxon>
    </lineage>
</organism>
<comment type="caution">
    <text evidence="1">The sequence shown here is derived from an EMBL/GenBank/DDBJ whole genome shotgun (WGS) entry which is preliminary data.</text>
</comment>
<reference evidence="1" key="1">
    <citation type="submission" date="2020-07" db="EMBL/GenBank/DDBJ databases">
        <title>Multicomponent nature underlies the extraordinary mechanical properties of spider dragline silk.</title>
        <authorList>
            <person name="Kono N."/>
            <person name="Nakamura H."/>
            <person name="Mori M."/>
            <person name="Yoshida Y."/>
            <person name="Ohtoshi R."/>
            <person name="Malay A.D."/>
            <person name="Moran D.A.P."/>
            <person name="Tomita M."/>
            <person name="Numata K."/>
            <person name="Arakawa K."/>
        </authorList>
    </citation>
    <scope>NUCLEOTIDE SEQUENCE</scope>
</reference>
<dbReference type="EMBL" id="BMAO01014752">
    <property type="protein sequence ID" value="GFQ96829.1"/>
    <property type="molecule type" value="Genomic_DNA"/>
</dbReference>
<name>A0A8X6L540_TRICU</name>
<dbReference type="OrthoDB" id="8300387at2759"/>
<evidence type="ECO:0000313" key="1">
    <source>
        <dbReference type="EMBL" id="GFQ96829.1"/>
    </source>
</evidence>
<sequence>MIIWFWPSELTGVISMALRLEGLETPVLVERADHRQYYTTMEGSGKILENSSSTRFPSTMIHENTGESQFMKICFKI</sequence>
<gene>
    <name evidence="1" type="ORF">TNCT_664011</name>
</gene>
<dbReference type="AlphaFoldDB" id="A0A8X6L540"/>
<proteinExistence type="predicted"/>
<accession>A0A8X6L540</accession>
<keyword evidence="2" id="KW-1185">Reference proteome</keyword>
<protein>
    <submittedName>
        <fullName evidence="1">Uncharacterized protein</fullName>
    </submittedName>
</protein>